<dbReference type="GO" id="GO:0015833">
    <property type="term" value="P:peptide transport"/>
    <property type="evidence" value="ECO:0007669"/>
    <property type="project" value="TreeGrafter"/>
</dbReference>
<dbReference type="Proteomes" id="UP001200513">
    <property type="component" value="Chromosome"/>
</dbReference>
<dbReference type="Gene3D" id="3.40.190.10">
    <property type="entry name" value="Periplasmic binding protein-like II"/>
    <property type="match status" value="1"/>
</dbReference>
<dbReference type="CDD" id="cd00995">
    <property type="entry name" value="PBP2_NikA_DppA_OppA_like"/>
    <property type="match status" value="1"/>
</dbReference>
<dbReference type="InterPro" id="IPR039424">
    <property type="entry name" value="SBP_5"/>
</dbReference>
<evidence type="ECO:0000256" key="4">
    <source>
        <dbReference type="SAM" id="Phobius"/>
    </source>
</evidence>
<gene>
    <name evidence="6" type="ORF">K9W46_07795</name>
</gene>
<sequence>MNKKAFLGIALIFVVSASMIPASAAEGDIIPAFYINLLSPNTNPARNQWAALMENQLPKIGIGIAFHESTGWGNIMPRTWSYPVGEEGKFDYIPTYEDGGYDILFVGWSWGLDWDPTGLYDTASIVPAGDNMYQYSNPTYDAKLVEYTSELDDTARIAKAKELQAILYDDLPSITLIYPREVFGFAKTLSGIDTLLLGTSAQRPENWRTTESDSTITYALPAELTEYNIFVQESYYDAQWMSCVYYGLFGRSQDEHLMEPVIAKNYSVSENKLTFTVDINPDAYFSNGDPVTAYDVDYTYELHMTPAVASSSYGYLTTFFEDNDSIKALDDDTVQFTLKQPYAFALSLLSYAIINKDLVQAYIEENGYDMGALDQALVTGAGPYMLDVDDYDTTTSTVTLQPNPHWALTDDDLVEKLIFTFISGKDTAIAALADGTVDIVDSQYAPVESDYEGIDANVVVAKTPATQEMAINLKHPIIGTGELTPAGTVDAAKSIRKAISHAVPRETIVTEILQGLGAPGINPMPDASVGFDTSLEPYTYDLELAKSLIEDAGYTLETETAIKSGIPGLVFISFLGVASLVALRRFRK</sequence>
<protein>
    <submittedName>
        <fullName evidence="6">ABC transporter substrate-binding protein</fullName>
    </submittedName>
</protein>
<dbReference type="PANTHER" id="PTHR30290">
    <property type="entry name" value="PERIPLASMIC BINDING COMPONENT OF ABC TRANSPORTER"/>
    <property type="match status" value="1"/>
</dbReference>
<keyword evidence="2" id="KW-0813">Transport</keyword>
<evidence type="ECO:0000313" key="6">
    <source>
        <dbReference type="EMBL" id="UJG42306.1"/>
    </source>
</evidence>
<evidence type="ECO:0000256" key="2">
    <source>
        <dbReference type="ARBA" id="ARBA00022448"/>
    </source>
</evidence>
<dbReference type="SUPFAM" id="SSF53850">
    <property type="entry name" value="Periplasmic binding protein-like II"/>
    <property type="match status" value="2"/>
</dbReference>
<proteinExistence type="inferred from homology"/>
<organism evidence="6">
    <name type="scientific">Candidatus Heimdallarchaeum endolithica</name>
    <dbReference type="NCBI Taxonomy" id="2876572"/>
    <lineage>
        <taxon>Archaea</taxon>
        <taxon>Promethearchaeati</taxon>
        <taxon>Candidatus Heimdallarchaeota</taxon>
        <taxon>Candidatus Heimdallarchaeia (ex Rinke et al. 2021) (nom. nud.)</taxon>
        <taxon>Candidatus Heimdallarchaeales</taxon>
        <taxon>Candidatus Heimdallarchaeaceae</taxon>
        <taxon>Candidatus Heimdallarchaeum</taxon>
    </lineage>
</organism>
<keyword evidence="4" id="KW-1133">Transmembrane helix</keyword>
<feature type="domain" description="Solute-binding protein family 5" evidence="5">
    <location>
        <begin position="259"/>
        <end position="563"/>
    </location>
</feature>
<dbReference type="PANTHER" id="PTHR30290:SF9">
    <property type="entry name" value="OLIGOPEPTIDE-BINDING PROTEIN APPA"/>
    <property type="match status" value="1"/>
</dbReference>
<keyword evidence="4" id="KW-0812">Transmembrane</keyword>
<evidence type="ECO:0000256" key="1">
    <source>
        <dbReference type="ARBA" id="ARBA00005695"/>
    </source>
</evidence>
<name>A0A9Y1BNZ3_9ARCH</name>
<reference evidence="6" key="1">
    <citation type="journal article" date="2022" name="Nat. Microbiol.">
        <title>Unique mobile elements and scalable gene flow at the prokaryote-eukaryote boundary revealed by circularized Asgard archaea genomes.</title>
        <authorList>
            <person name="Wu F."/>
            <person name="Speth D.R."/>
            <person name="Philosof A."/>
            <person name="Cremiere A."/>
            <person name="Narayanan A."/>
            <person name="Barco R.A."/>
            <person name="Connon S.A."/>
            <person name="Amend J.P."/>
            <person name="Antoshechkin I.A."/>
            <person name="Orphan V.J."/>
        </authorList>
    </citation>
    <scope>NUCLEOTIDE SEQUENCE</scope>
    <source>
        <strain evidence="6">PR6</strain>
    </source>
</reference>
<dbReference type="EMBL" id="CP084167">
    <property type="protein sequence ID" value="UJG42306.1"/>
    <property type="molecule type" value="Genomic_DNA"/>
</dbReference>
<keyword evidence="4" id="KW-0472">Membrane</keyword>
<keyword evidence="3" id="KW-0732">Signal</keyword>
<dbReference type="InterPro" id="IPR000914">
    <property type="entry name" value="SBP_5_dom"/>
</dbReference>
<comment type="similarity">
    <text evidence="1">Belongs to the bacterial solute-binding protein 5 family.</text>
</comment>
<dbReference type="AlphaFoldDB" id="A0A9Y1BNZ3"/>
<accession>A0A9Y1BNZ3</accession>
<dbReference type="GO" id="GO:1904680">
    <property type="term" value="F:peptide transmembrane transporter activity"/>
    <property type="evidence" value="ECO:0007669"/>
    <property type="project" value="TreeGrafter"/>
</dbReference>
<feature type="transmembrane region" description="Helical" evidence="4">
    <location>
        <begin position="565"/>
        <end position="583"/>
    </location>
</feature>
<dbReference type="Pfam" id="PF00496">
    <property type="entry name" value="SBP_bac_5"/>
    <property type="match status" value="1"/>
</dbReference>
<evidence type="ECO:0000256" key="3">
    <source>
        <dbReference type="ARBA" id="ARBA00022729"/>
    </source>
</evidence>
<dbReference type="Gene3D" id="3.10.105.10">
    <property type="entry name" value="Dipeptide-binding Protein, Domain 3"/>
    <property type="match status" value="2"/>
</dbReference>
<evidence type="ECO:0000259" key="5">
    <source>
        <dbReference type="Pfam" id="PF00496"/>
    </source>
</evidence>